<dbReference type="Proteomes" id="UP000076078">
    <property type="component" value="Unassembled WGS sequence"/>
</dbReference>
<dbReference type="EMBL" id="LODT01000001">
    <property type="protein sequence ID" value="KYR02944.1"/>
    <property type="molecule type" value="Genomic_DNA"/>
</dbReference>
<dbReference type="FunFam" id="3.40.640.10:FF:000046">
    <property type="entry name" value="Cystathionine gamma-lyase"/>
    <property type="match status" value="1"/>
</dbReference>
<dbReference type="Pfam" id="PF01053">
    <property type="entry name" value="Cys_Met_Meta_PP"/>
    <property type="match status" value="1"/>
</dbReference>
<dbReference type="Gene3D" id="3.40.640.10">
    <property type="entry name" value="Type I PLP-dependent aspartate aminotransferase-like (Major domain)"/>
    <property type="match status" value="1"/>
</dbReference>
<dbReference type="EC" id="4.4.1.1" evidence="3"/>
<dbReference type="InterPro" id="IPR015424">
    <property type="entry name" value="PyrdxlP-dep_Trfase"/>
</dbReference>
<evidence type="ECO:0000256" key="3">
    <source>
        <dbReference type="ARBA" id="ARBA00012085"/>
    </source>
</evidence>
<name>A0A152A9Q3_TIELA</name>
<dbReference type="PANTHER" id="PTHR11808">
    <property type="entry name" value="TRANS-SULFURATION ENZYME FAMILY MEMBER"/>
    <property type="match status" value="1"/>
</dbReference>
<evidence type="ECO:0000313" key="9">
    <source>
        <dbReference type="EMBL" id="KYR02944.1"/>
    </source>
</evidence>
<dbReference type="SUPFAM" id="SSF53383">
    <property type="entry name" value="PLP-dependent transferases"/>
    <property type="match status" value="1"/>
</dbReference>
<comment type="caution">
    <text evidence="9">The sequence shown here is derived from an EMBL/GenBank/DDBJ whole genome shotgun (WGS) entry which is preliminary data.</text>
</comment>
<accession>A0A152A9Q3</accession>
<dbReference type="InterPro" id="IPR000277">
    <property type="entry name" value="Cys/Met-Metab_PyrdxlP-dep_enz"/>
</dbReference>
<dbReference type="PANTHER" id="PTHR11808:SF80">
    <property type="entry name" value="CYSTATHIONINE GAMMA-LYASE"/>
    <property type="match status" value="1"/>
</dbReference>
<comment type="pathway">
    <text evidence="2">Amino-acid biosynthesis; L-cysteine biosynthesis; L-cysteine from L-homocysteine and L-serine: step 2/2.</text>
</comment>
<dbReference type="OrthoDB" id="3512640at2759"/>
<evidence type="ECO:0000256" key="6">
    <source>
        <dbReference type="ARBA" id="ARBA00029853"/>
    </source>
</evidence>
<dbReference type="InterPro" id="IPR015422">
    <property type="entry name" value="PyrdxlP-dep_Trfase_small"/>
</dbReference>
<keyword evidence="4 7" id="KW-0663">Pyridoxal phosphate</keyword>
<dbReference type="Gene3D" id="3.90.1150.10">
    <property type="entry name" value="Aspartate Aminotransferase, domain 1"/>
    <property type="match status" value="1"/>
</dbReference>
<dbReference type="FunFam" id="3.90.1150.10:FF:000008">
    <property type="entry name" value="Cystathionine gamma-synthase"/>
    <property type="match status" value="1"/>
</dbReference>
<comment type="similarity">
    <text evidence="8">Belongs to the trans-sulfuration enzymes family.</text>
</comment>
<dbReference type="GO" id="GO:0005737">
    <property type="term" value="C:cytoplasm"/>
    <property type="evidence" value="ECO:0007669"/>
    <property type="project" value="TreeGrafter"/>
</dbReference>
<evidence type="ECO:0000256" key="8">
    <source>
        <dbReference type="RuleBase" id="RU362118"/>
    </source>
</evidence>
<proteinExistence type="inferred from homology"/>
<evidence type="ECO:0000313" key="10">
    <source>
        <dbReference type="Proteomes" id="UP000076078"/>
    </source>
</evidence>
<sequence>MEELTYSFESLATKKMTIRGPVNPLSTPIYLSSTFVLESAKHGAELSEQKEVSKGSSPYLYSRWGNPTNDVCQRLITSLEGGEGTIITASGMNAITTAVLSLVQRGDHMVVTRNVYGGAYEFFTDILPKLSGVEVTWVNQENIQEYIDAIKPNTKLFYGETIANPSMVTLDVERLAKEAQAKGIVSILDCTFSSVYNIQPIKLGIDIVIHSASKYYGGHSDLIAGTITARTPELLTKLNHFHRILGGTASPNTSHLLQRGIKTLYLRMKQHNQNALVIAKFLESHPKVENVYFLGLETHRQHELAKKQFGDKGYGGMISFDLKGGYEAGKNFVESLKLITLAVSLGGIESLIQHCASMTHTMVPKEDRLKSGITDGMLRFSVGCENVDDLIRDLENAFAAVN</sequence>
<keyword evidence="10" id="KW-1185">Reference proteome</keyword>
<evidence type="ECO:0000256" key="7">
    <source>
        <dbReference type="PIRSR" id="PIRSR001434-2"/>
    </source>
</evidence>
<dbReference type="PIRSF" id="PIRSF001434">
    <property type="entry name" value="CGS"/>
    <property type="match status" value="1"/>
</dbReference>
<dbReference type="GO" id="GO:0016846">
    <property type="term" value="F:carbon-sulfur lyase activity"/>
    <property type="evidence" value="ECO:0007669"/>
    <property type="project" value="TreeGrafter"/>
</dbReference>
<feature type="modified residue" description="N6-(pyridoxal phosphate)lysine" evidence="7">
    <location>
        <position position="214"/>
    </location>
</feature>
<dbReference type="AlphaFoldDB" id="A0A152A9Q3"/>
<organism evidence="9 10">
    <name type="scientific">Tieghemostelium lacteum</name>
    <name type="common">Slime mold</name>
    <name type="synonym">Dictyostelium lacteum</name>
    <dbReference type="NCBI Taxonomy" id="361077"/>
    <lineage>
        <taxon>Eukaryota</taxon>
        <taxon>Amoebozoa</taxon>
        <taxon>Evosea</taxon>
        <taxon>Eumycetozoa</taxon>
        <taxon>Dictyostelia</taxon>
        <taxon>Dictyosteliales</taxon>
        <taxon>Raperosteliaceae</taxon>
        <taxon>Tieghemostelium</taxon>
    </lineage>
</organism>
<comment type="cofactor">
    <cofactor evidence="1 8">
        <name>pyridoxal 5'-phosphate</name>
        <dbReference type="ChEBI" id="CHEBI:597326"/>
    </cofactor>
</comment>
<dbReference type="OMA" id="EHTFVDM"/>
<gene>
    <name evidence="9" type="ORF">DLAC_00426</name>
</gene>
<evidence type="ECO:0000256" key="5">
    <source>
        <dbReference type="ARBA" id="ARBA00023239"/>
    </source>
</evidence>
<dbReference type="InterPro" id="IPR015421">
    <property type="entry name" value="PyrdxlP-dep_Trfase_major"/>
</dbReference>
<dbReference type="GO" id="GO:0030170">
    <property type="term" value="F:pyridoxal phosphate binding"/>
    <property type="evidence" value="ECO:0007669"/>
    <property type="project" value="InterPro"/>
</dbReference>
<reference evidence="9 10" key="1">
    <citation type="submission" date="2015-12" db="EMBL/GenBank/DDBJ databases">
        <title>Dictyostelia acquired genes for synthesis and detection of signals that induce cell-type specialization by lateral gene transfer from prokaryotes.</title>
        <authorList>
            <person name="Gloeckner G."/>
            <person name="Schaap P."/>
        </authorList>
    </citation>
    <scope>NUCLEOTIDE SEQUENCE [LARGE SCALE GENOMIC DNA]</scope>
    <source>
        <strain evidence="9 10">TK</strain>
    </source>
</reference>
<dbReference type="CDD" id="cd00614">
    <property type="entry name" value="CGS_like"/>
    <property type="match status" value="1"/>
</dbReference>
<dbReference type="GO" id="GO:0019346">
    <property type="term" value="P:transsulfuration"/>
    <property type="evidence" value="ECO:0007669"/>
    <property type="project" value="InterPro"/>
</dbReference>
<keyword evidence="5 9" id="KW-0456">Lyase</keyword>
<protein>
    <recommendedName>
        <fullName evidence="3">cystathionine gamma-lyase</fullName>
        <ecNumber evidence="3">4.4.1.1</ecNumber>
    </recommendedName>
    <alternativeName>
        <fullName evidence="6">Gamma-cystathionase</fullName>
    </alternativeName>
</protein>
<dbReference type="STRING" id="361077.A0A152A9Q3"/>
<evidence type="ECO:0000256" key="4">
    <source>
        <dbReference type="ARBA" id="ARBA00022898"/>
    </source>
</evidence>
<dbReference type="InParanoid" id="A0A152A9Q3"/>
<evidence type="ECO:0000256" key="2">
    <source>
        <dbReference type="ARBA" id="ARBA00005038"/>
    </source>
</evidence>
<evidence type="ECO:0000256" key="1">
    <source>
        <dbReference type="ARBA" id="ARBA00001933"/>
    </source>
</evidence>